<feature type="domain" description="C2H2-type" evidence="9">
    <location>
        <begin position="122"/>
        <end position="149"/>
    </location>
</feature>
<gene>
    <name evidence="10" type="primary">zgc:66443</name>
</gene>
<dbReference type="SMART" id="SM00355">
    <property type="entry name" value="ZnF_C2H2"/>
    <property type="match status" value="4"/>
</dbReference>
<dbReference type="GeneTree" id="ENSGT01150000286939"/>
<keyword evidence="11" id="KW-1185">Reference proteome</keyword>
<accession>A0A4W4E1I9</accession>
<reference evidence="11" key="1">
    <citation type="journal article" date="2014" name="Science">
        <title>Nonhuman genetics. Genomic basis for the convergent evolution of electric organs.</title>
        <authorList>
            <person name="Gallant J.R."/>
            <person name="Traeger L.L."/>
            <person name="Volkening J.D."/>
            <person name="Moffett H."/>
            <person name="Chen P.H."/>
            <person name="Novina C.D."/>
            <person name="Phillips G.N.Jr."/>
            <person name="Anand R."/>
            <person name="Wells G.B."/>
            <person name="Pinch M."/>
            <person name="Guth R."/>
            <person name="Unguez G.A."/>
            <person name="Albert J.S."/>
            <person name="Zakon H.H."/>
            <person name="Samanta M.P."/>
            <person name="Sussman M.R."/>
        </authorList>
    </citation>
    <scope>NUCLEOTIDE SEQUENCE [LARGE SCALE GENOMIC DNA]</scope>
</reference>
<evidence type="ECO:0000256" key="5">
    <source>
        <dbReference type="ARBA" id="ARBA00022833"/>
    </source>
</evidence>
<dbReference type="SUPFAM" id="SSF57667">
    <property type="entry name" value="beta-beta-alpha zinc fingers"/>
    <property type="match status" value="2"/>
</dbReference>
<feature type="compositionally biased region" description="Polar residues" evidence="8">
    <location>
        <begin position="91"/>
        <end position="101"/>
    </location>
</feature>
<evidence type="ECO:0000256" key="2">
    <source>
        <dbReference type="ARBA" id="ARBA00022723"/>
    </source>
</evidence>
<dbReference type="FunFam" id="3.30.160.60:FF:002343">
    <property type="entry name" value="Zinc finger protein 33A"/>
    <property type="match status" value="2"/>
</dbReference>
<dbReference type="GO" id="GO:0008270">
    <property type="term" value="F:zinc ion binding"/>
    <property type="evidence" value="ECO:0007669"/>
    <property type="project" value="UniProtKB-KW"/>
</dbReference>
<name>A0A4W4E1I9_ELEEL</name>
<reference evidence="10" key="5">
    <citation type="submission" date="2025-09" db="UniProtKB">
        <authorList>
            <consortium name="Ensembl"/>
        </authorList>
    </citation>
    <scope>IDENTIFICATION</scope>
</reference>
<dbReference type="Gene3D" id="3.30.160.60">
    <property type="entry name" value="Classic Zinc Finger"/>
    <property type="match status" value="3"/>
</dbReference>
<evidence type="ECO:0000256" key="1">
    <source>
        <dbReference type="ARBA" id="ARBA00004123"/>
    </source>
</evidence>
<keyword evidence="5" id="KW-0862">Zinc</keyword>
<dbReference type="PROSITE" id="PS00028">
    <property type="entry name" value="ZINC_FINGER_C2H2_1"/>
    <property type="match status" value="4"/>
</dbReference>
<evidence type="ECO:0000313" key="11">
    <source>
        <dbReference type="Proteomes" id="UP000314983"/>
    </source>
</evidence>
<feature type="region of interest" description="Disordered" evidence="8">
    <location>
        <begin position="90"/>
        <end position="115"/>
    </location>
</feature>
<reference evidence="10" key="4">
    <citation type="submission" date="2025-08" db="UniProtKB">
        <authorList>
            <consortium name="Ensembl"/>
        </authorList>
    </citation>
    <scope>IDENTIFICATION</scope>
</reference>
<dbReference type="Ensembl" id="ENSEEET00000005562.2">
    <property type="protein sequence ID" value="ENSEEEP00000005489.2"/>
    <property type="gene ID" value="ENSEEEG00000028431.1"/>
</dbReference>
<reference evidence="11" key="2">
    <citation type="journal article" date="2017" name="Sci. Adv.">
        <title>A tail of two voltages: Proteomic comparison of the three electric organs of the electric eel.</title>
        <authorList>
            <person name="Traeger L.L."/>
            <person name="Sabat G."/>
            <person name="Barrett-Wilt G.A."/>
            <person name="Wells G.B."/>
            <person name="Sussman M.R."/>
        </authorList>
    </citation>
    <scope>NUCLEOTIDE SEQUENCE [LARGE SCALE GENOMIC DNA]</scope>
</reference>
<dbReference type="InterPro" id="IPR013087">
    <property type="entry name" value="Znf_C2H2_type"/>
</dbReference>
<dbReference type="GO" id="GO:0010468">
    <property type="term" value="P:regulation of gene expression"/>
    <property type="evidence" value="ECO:0007669"/>
    <property type="project" value="TreeGrafter"/>
</dbReference>
<dbReference type="AlphaFoldDB" id="A0A4W4E1I9"/>
<dbReference type="InterPro" id="IPR036236">
    <property type="entry name" value="Znf_C2H2_sf"/>
</dbReference>
<proteinExistence type="predicted"/>
<dbReference type="PANTHER" id="PTHR16515:SF49">
    <property type="entry name" value="GASTRULA ZINC FINGER PROTEIN XLCGF49.1-LIKE-RELATED"/>
    <property type="match status" value="1"/>
</dbReference>
<reference evidence="10" key="3">
    <citation type="submission" date="2020-05" db="EMBL/GenBank/DDBJ databases">
        <title>Electrophorus electricus (electric eel) genome, fEleEle1, primary haplotype.</title>
        <authorList>
            <person name="Myers G."/>
            <person name="Meyer A."/>
            <person name="Fedrigo O."/>
            <person name="Formenti G."/>
            <person name="Rhie A."/>
            <person name="Tracey A."/>
            <person name="Sims Y."/>
            <person name="Jarvis E.D."/>
        </authorList>
    </citation>
    <scope>NUCLEOTIDE SEQUENCE [LARGE SCALE GENOMIC DNA]</scope>
</reference>
<dbReference type="Pfam" id="PF00096">
    <property type="entry name" value="zf-C2H2"/>
    <property type="match status" value="3"/>
</dbReference>
<keyword evidence="3" id="KW-0677">Repeat</keyword>
<keyword evidence="6" id="KW-0539">Nucleus</keyword>
<dbReference type="Proteomes" id="UP000314983">
    <property type="component" value="Chromosome 1"/>
</dbReference>
<evidence type="ECO:0000259" key="9">
    <source>
        <dbReference type="PROSITE" id="PS50157"/>
    </source>
</evidence>
<dbReference type="FunFam" id="3.30.160.60:FF:000512">
    <property type="entry name" value="zinc finger protein 197 isoform X1"/>
    <property type="match status" value="1"/>
</dbReference>
<dbReference type="PANTHER" id="PTHR16515">
    <property type="entry name" value="PR DOMAIN ZINC FINGER PROTEIN"/>
    <property type="match status" value="1"/>
</dbReference>
<organism evidence="10 11">
    <name type="scientific">Electrophorus electricus</name>
    <name type="common">Electric eel</name>
    <name type="synonym">Gymnotus electricus</name>
    <dbReference type="NCBI Taxonomy" id="8005"/>
    <lineage>
        <taxon>Eukaryota</taxon>
        <taxon>Metazoa</taxon>
        <taxon>Chordata</taxon>
        <taxon>Craniata</taxon>
        <taxon>Vertebrata</taxon>
        <taxon>Euteleostomi</taxon>
        <taxon>Actinopterygii</taxon>
        <taxon>Neopterygii</taxon>
        <taxon>Teleostei</taxon>
        <taxon>Ostariophysi</taxon>
        <taxon>Gymnotiformes</taxon>
        <taxon>Gymnotoidei</taxon>
        <taxon>Gymnotidae</taxon>
        <taxon>Electrophorus</taxon>
    </lineage>
</organism>
<dbReference type="InterPro" id="IPR050331">
    <property type="entry name" value="Zinc_finger"/>
</dbReference>
<evidence type="ECO:0000256" key="7">
    <source>
        <dbReference type="PROSITE-ProRule" id="PRU00042"/>
    </source>
</evidence>
<keyword evidence="4 7" id="KW-0863">Zinc-finger</keyword>
<feature type="domain" description="C2H2-type" evidence="9">
    <location>
        <begin position="150"/>
        <end position="177"/>
    </location>
</feature>
<sequence>HNVSNEGRPDVLDMASVCKEESDSEVVTAKVGSRTESHPSVDTQDHISQRGMVMSLPVVRLHRVKVEPEETEITVSLLDPDLPTDAVLSYSPRSTQSTLNPSGGPPLTDTTDRGAAPKERTFGCNWCSKAFCQSADLRRHMRTHTGERPYCCTWCSKSFSQRSNLRRHVRIHTGERPYKCPRCECSFSDGHTLKKHQRKHEEERHCCSLCEQSFTLARSLQLHLIKQHLVEKANAYA</sequence>
<evidence type="ECO:0000256" key="4">
    <source>
        <dbReference type="ARBA" id="ARBA00022771"/>
    </source>
</evidence>
<feature type="domain" description="C2H2-type" evidence="9">
    <location>
        <begin position="205"/>
        <end position="233"/>
    </location>
</feature>
<evidence type="ECO:0000313" key="10">
    <source>
        <dbReference type="Ensembl" id="ENSEEEP00000005489.2"/>
    </source>
</evidence>
<dbReference type="GO" id="GO:0005634">
    <property type="term" value="C:nucleus"/>
    <property type="evidence" value="ECO:0007669"/>
    <property type="project" value="UniProtKB-SubCell"/>
</dbReference>
<protein>
    <recommendedName>
        <fullName evidence="9">C2H2-type domain-containing protein</fullName>
    </recommendedName>
</protein>
<feature type="domain" description="C2H2-type" evidence="9">
    <location>
        <begin position="178"/>
        <end position="205"/>
    </location>
</feature>
<evidence type="ECO:0000256" key="6">
    <source>
        <dbReference type="ARBA" id="ARBA00023242"/>
    </source>
</evidence>
<evidence type="ECO:0000256" key="3">
    <source>
        <dbReference type="ARBA" id="ARBA00022737"/>
    </source>
</evidence>
<comment type="subcellular location">
    <subcellularLocation>
        <location evidence="1">Nucleus</location>
    </subcellularLocation>
</comment>
<evidence type="ECO:0000256" key="8">
    <source>
        <dbReference type="SAM" id="MobiDB-lite"/>
    </source>
</evidence>
<keyword evidence="2" id="KW-0479">Metal-binding</keyword>
<dbReference type="PROSITE" id="PS50157">
    <property type="entry name" value="ZINC_FINGER_C2H2_2"/>
    <property type="match status" value="4"/>
</dbReference>